<dbReference type="RefSeq" id="WP_345329027.1">
    <property type="nucleotide sequence ID" value="NZ_BAABJI010000001.1"/>
</dbReference>
<dbReference type="EMBL" id="BAABJI010000001">
    <property type="protein sequence ID" value="GAA4903489.1"/>
    <property type="molecule type" value="Genomic_DNA"/>
</dbReference>
<name>A0ABP9FIY5_9SPHI</name>
<reference evidence="2" key="1">
    <citation type="journal article" date="2019" name="Int. J. Syst. Evol. Microbiol.">
        <title>The Global Catalogue of Microorganisms (GCM) 10K type strain sequencing project: providing services to taxonomists for standard genome sequencing and annotation.</title>
        <authorList>
            <consortium name="The Broad Institute Genomics Platform"/>
            <consortium name="The Broad Institute Genome Sequencing Center for Infectious Disease"/>
            <person name="Wu L."/>
            <person name="Ma J."/>
        </authorList>
    </citation>
    <scope>NUCLEOTIDE SEQUENCE [LARGE SCALE GENOMIC DNA]</scope>
    <source>
        <strain evidence="2">JCM 18283</strain>
    </source>
</reference>
<protein>
    <recommendedName>
        <fullName evidence="3">CDP-glycerol:poly(Glycerophosphate) glycerophosphotransferase</fullName>
    </recommendedName>
</protein>
<gene>
    <name evidence="1" type="ORF">GCM10023313_02550</name>
</gene>
<sequence>MIVGKEYKDKFLPHWEKWKRVTFRGYNYGGIIANELSHLHHIDGNGKKYNLAGELKFLLKSLFYKNLNLPVSVTNISGNASCSNTIGFVMDDDNRGDYLKQCEFVLNQLNDYKIRVFTVVKDVKLKKRFAFGSSINKLIIVVKVLSNVSVKKSFKSQSLSKNINLLAKCLFYYDVIENIKLNKLLDNVDLLIAFSDMKQYGNIFVQSAKIQGIVTGTLQHGIYIRHKDDQYSQSAINYLNSPADYLLGWGESIVNVFNVDGQTVKKVLLSGSSVKDYQIDDYYTTMDQTRLPSNKFVVLFSRSTLRQSNADMLRISQIVASETGYRFDVLMHPTNKMEHYEFDKCTNLNKIYQDSSLLLKLIDDSDFCICHSTTVYFTSLLKHKACFRYEDKYFIDYGGLNDKFSDEKELLNKITESAHSLENDKKKQVEMLLKHQFGNIEYSYKKSIQTLLNQAVKS</sequence>
<evidence type="ECO:0000313" key="2">
    <source>
        <dbReference type="Proteomes" id="UP001501436"/>
    </source>
</evidence>
<evidence type="ECO:0008006" key="3">
    <source>
        <dbReference type="Google" id="ProtNLM"/>
    </source>
</evidence>
<accession>A0ABP9FIY5</accession>
<organism evidence="1 2">
    <name type="scientific">Mucilaginibacter defluvii</name>
    <dbReference type="NCBI Taxonomy" id="1196019"/>
    <lineage>
        <taxon>Bacteria</taxon>
        <taxon>Pseudomonadati</taxon>
        <taxon>Bacteroidota</taxon>
        <taxon>Sphingobacteriia</taxon>
        <taxon>Sphingobacteriales</taxon>
        <taxon>Sphingobacteriaceae</taxon>
        <taxon>Mucilaginibacter</taxon>
    </lineage>
</organism>
<comment type="caution">
    <text evidence="1">The sequence shown here is derived from an EMBL/GenBank/DDBJ whole genome shotgun (WGS) entry which is preliminary data.</text>
</comment>
<proteinExistence type="predicted"/>
<evidence type="ECO:0000313" key="1">
    <source>
        <dbReference type="EMBL" id="GAA4903489.1"/>
    </source>
</evidence>
<dbReference type="Proteomes" id="UP001501436">
    <property type="component" value="Unassembled WGS sequence"/>
</dbReference>
<keyword evidence="2" id="KW-1185">Reference proteome</keyword>